<accession>A0ABP9DC26</accession>
<dbReference type="InterPro" id="IPR004764">
    <property type="entry name" value="MdtF-like"/>
</dbReference>
<keyword evidence="6 9" id="KW-0812">Transmembrane</keyword>
<evidence type="ECO:0000256" key="7">
    <source>
        <dbReference type="ARBA" id="ARBA00022989"/>
    </source>
</evidence>
<evidence type="ECO:0000256" key="4">
    <source>
        <dbReference type="ARBA" id="ARBA00022475"/>
    </source>
</evidence>
<gene>
    <name evidence="10" type="ORF">GCM10023331_23380</name>
</gene>
<feature type="transmembrane region" description="Helical" evidence="9">
    <location>
        <begin position="926"/>
        <end position="951"/>
    </location>
</feature>
<evidence type="ECO:0000256" key="9">
    <source>
        <dbReference type="SAM" id="Phobius"/>
    </source>
</evidence>
<keyword evidence="8 9" id="KW-0472">Membrane</keyword>
<dbReference type="PANTHER" id="PTHR32063:SF9">
    <property type="entry name" value="SIMILAR TO MULTIDRUG RESISTANCE PROTEIN MEXB"/>
    <property type="match status" value="1"/>
</dbReference>
<evidence type="ECO:0000256" key="5">
    <source>
        <dbReference type="ARBA" id="ARBA00022519"/>
    </source>
</evidence>
<feature type="transmembrane region" description="Helical" evidence="9">
    <location>
        <begin position="1003"/>
        <end position="1029"/>
    </location>
</feature>
<evidence type="ECO:0000256" key="6">
    <source>
        <dbReference type="ARBA" id="ARBA00022692"/>
    </source>
</evidence>
<comment type="caution">
    <text evidence="10">The sequence shown here is derived from an EMBL/GenBank/DDBJ whole genome shotgun (WGS) entry which is preliminary data.</text>
</comment>
<protein>
    <submittedName>
        <fullName evidence="10">Efflux RND transporter permease subunit</fullName>
    </submittedName>
</protein>
<feature type="transmembrane region" description="Helical" evidence="9">
    <location>
        <begin position="396"/>
        <end position="419"/>
    </location>
</feature>
<dbReference type="RefSeq" id="WP_345372006.1">
    <property type="nucleotide sequence ID" value="NZ_BAABJX010000035.1"/>
</dbReference>
<evidence type="ECO:0000313" key="11">
    <source>
        <dbReference type="Proteomes" id="UP001500298"/>
    </source>
</evidence>
<evidence type="ECO:0000256" key="8">
    <source>
        <dbReference type="ARBA" id="ARBA00023136"/>
    </source>
</evidence>
<keyword evidence="5" id="KW-0997">Cell inner membrane</keyword>
<dbReference type="Proteomes" id="UP001500298">
    <property type="component" value="Unassembled WGS sequence"/>
</dbReference>
<dbReference type="Gene3D" id="1.20.1640.10">
    <property type="entry name" value="Multidrug efflux transporter AcrB transmembrane domain"/>
    <property type="match status" value="2"/>
</dbReference>
<feature type="transmembrane region" description="Helical" evidence="9">
    <location>
        <begin position="342"/>
        <end position="361"/>
    </location>
</feature>
<evidence type="ECO:0000313" key="10">
    <source>
        <dbReference type="EMBL" id="GAA4837524.1"/>
    </source>
</evidence>
<dbReference type="NCBIfam" id="TIGR00915">
    <property type="entry name" value="2A0602"/>
    <property type="match status" value="1"/>
</dbReference>
<reference evidence="11" key="1">
    <citation type="journal article" date="2019" name="Int. J. Syst. Evol. Microbiol.">
        <title>The Global Catalogue of Microorganisms (GCM) 10K type strain sequencing project: providing services to taxonomists for standard genome sequencing and annotation.</title>
        <authorList>
            <consortium name="The Broad Institute Genomics Platform"/>
            <consortium name="The Broad Institute Genome Sequencing Center for Infectious Disease"/>
            <person name="Wu L."/>
            <person name="Ma J."/>
        </authorList>
    </citation>
    <scope>NUCLEOTIDE SEQUENCE [LARGE SCALE GENOMIC DNA]</scope>
    <source>
        <strain evidence="11">JCM 18326</strain>
    </source>
</reference>
<dbReference type="Pfam" id="PF00873">
    <property type="entry name" value="ACR_tran"/>
    <property type="match status" value="1"/>
</dbReference>
<feature type="transmembrane region" description="Helical" evidence="9">
    <location>
        <begin position="874"/>
        <end position="893"/>
    </location>
</feature>
<evidence type="ECO:0000256" key="3">
    <source>
        <dbReference type="ARBA" id="ARBA00022448"/>
    </source>
</evidence>
<dbReference type="Gene3D" id="3.30.2090.10">
    <property type="entry name" value="Multidrug efflux transporter AcrB TolC docking domain, DN and DC subdomains"/>
    <property type="match status" value="2"/>
</dbReference>
<feature type="transmembrane region" description="Helical" evidence="9">
    <location>
        <begin position="472"/>
        <end position="499"/>
    </location>
</feature>
<dbReference type="InterPro" id="IPR001036">
    <property type="entry name" value="Acrflvin-R"/>
</dbReference>
<feature type="transmembrane region" description="Helical" evidence="9">
    <location>
        <begin position="368"/>
        <end position="390"/>
    </location>
</feature>
<keyword evidence="7 9" id="KW-1133">Transmembrane helix</keyword>
<dbReference type="EMBL" id="BAABJX010000035">
    <property type="protein sequence ID" value="GAA4837524.1"/>
    <property type="molecule type" value="Genomic_DNA"/>
</dbReference>
<dbReference type="PRINTS" id="PR00702">
    <property type="entry name" value="ACRIFLAVINRP"/>
</dbReference>
<sequence length="1054" mass="114747">MFETFIKRPVLSTVISIFIVIGGVLSMIQLPVSQFPDIAPPSVSVQATYTGANAVVCANSVAAPLEDAINGVEGMTYMNTVCNNSGITNIQVFFELGTDPDIAAVNVQNRVATAMSQLPSEVVETGVETKKRQNSILLFLTILSDDSTHDEKFLYNYMDLNIIPEIKRINGIGDANIFGGKDYSIRVWLKPEKMIAYNLSTTEVTNAIKSQNLEAAPGRLGESSFRNPQVLEYILKYKGKLKTPEEYENIIVKTNDDGSLLYLKDIAEIELGTLQYSMISKTNGKPACSVMLYQTPGSNAQEIIANVKAKLEELKGSSFPQGVRYELPYDISLFLDASIHEVVKTLVEAFILVFIVVFIFLQDFRSTLIPAIAVPVSLVGAFIFLVAFGFSINLLTLFALVLAIGIVVDDAIVVVEAVHTKMHEEHMPPVQATFAAMKEIVSPVIATTLVVMSVFVPSAFLSGPTGVFYRQFALTIAMSVFVSSINALTLSPALCALLLKPPKEGKKKGLLGGFFNKFNELFDKVLGKYAQTLRFLLSKKILPLGLLTTFIVGIVLIAPTIPTGFIPTEDQGVIFVDVTGPPGASLERSQNVLDELEDIASEFEQVENVTMVSGYSILAGSAGSSYGFAIIQLKPWEEREGKENSVFGFIQQLNTKIRHIKDANIIPFAPPTVPGFGTSSGFEMRLQDRTGGDLSELDEVTKSFSLALSQRPEIAYAMSSFSTKFPQYEVRIDEAQAMKLGVTVQDALVTLQTYIGSYYASNFTRFGKLYRVMIQSLPEYRKEPSDLLDFHVKNDKGEMVPLSAFAKLQKAYGPEQVTRFNVYSAALINGQAAPGFSTGDAINAIYEEAESLPRGFGFDWSGMTREEVLSSGQAGIIFAISFLFVFLVLAAQYESYITPISLLLSIPTGVFGVFVFLKLTGLENNIYAQVALIMLIGLLAKNAVLIVEFALIKRREGMSILESAIAAATLRLRPILMTSFAFVLGVVPLAIATGAGAIGNRTIGISAFGGMLFGTIFGVIIVPALYVVFQYLAEKISGKPTPPETSGDTAQNEQ</sequence>
<feature type="transmembrane region" description="Helical" evidence="9">
    <location>
        <begin position="541"/>
        <end position="561"/>
    </location>
</feature>
<dbReference type="Gene3D" id="3.30.70.1320">
    <property type="entry name" value="Multidrug efflux transporter AcrB pore domain like"/>
    <property type="match status" value="1"/>
</dbReference>
<keyword evidence="4" id="KW-1003">Cell membrane</keyword>
<dbReference type="InterPro" id="IPR027463">
    <property type="entry name" value="AcrB_DN_DC_subdom"/>
</dbReference>
<feature type="transmembrane region" description="Helical" evidence="9">
    <location>
        <begin position="440"/>
        <end position="460"/>
    </location>
</feature>
<comment type="similarity">
    <text evidence="2">Belongs to the resistance-nodulation-cell division (RND) (TC 2.A.6) family.</text>
</comment>
<keyword evidence="3" id="KW-0813">Transport</keyword>
<organism evidence="10 11">
    <name type="scientific">Algivirga pacifica</name>
    <dbReference type="NCBI Taxonomy" id="1162670"/>
    <lineage>
        <taxon>Bacteria</taxon>
        <taxon>Pseudomonadati</taxon>
        <taxon>Bacteroidota</taxon>
        <taxon>Cytophagia</taxon>
        <taxon>Cytophagales</taxon>
        <taxon>Flammeovirgaceae</taxon>
        <taxon>Algivirga</taxon>
    </lineage>
</organism>
<proteinExistence type="inferred from homology"/>
<evidence type="ECO:0000256" key="2">
    <source>
        <dbReference type="ARBA" id="ARBA00010942"/>
    </source>
</evidence>
<dbReference type="SUPFAM" id="SSF82866">
    <property type="entry name" value="Multidrug efflux transporter AcrB transmembrane domain"/>
    <property type="match status" value="2"/>
</dbReference>
<comment type="subcellular location">
    <subcellularLocation>
        <location evidence="1">Cell inner membrane</location>
        <topology evidence="1">Multi-pass membrane protein</topology>
    </subcellularLocation>
</comment>
<dbReference type="PANTHER" id="PTHR32063">
    <property type="match status" value="1"/>
</dbReference>
<dbReference type="Gene3D" id="3.30.70.1440">
    <property type="entry name" value="Multidrug efflux transporter AcrB pore domain"/>
    <property type="match status" value="1"/>
</dbReference>
<dbReference type="SUPFAM" id="SSF82693">
    <property type="entry name" value="Multidrug efflux transporter AcrB pore domain, PN1, PN2, PC1 and PC2 subdomains"/>
    <property type="match status" value="4"/>
</dbReference>
<dbReference type="NCBIfam" id="NF000282">
    <property type="entry name" value="RND_permease_1"/>
    <property type="match status" value="1"/>
</dbReference>
<dbReference type="Gene3D" id="3.30.70.1430">
    <property type="entry name" value="Multidrug efflux transporter AcrB pore domain"/>
    <property type="match status" value="2"/>
</dbReference>
<dbReference type="SUPFAM" id="SSF82714">
    <property type="entry name" value="Multidrug efflux transporter AcrB TolC docking domain, DN and DC subdomains"/>
    <property type="match status" value="2"/>
</dbReference>
<feature type="transmembrane region" description="Helical" evidence="9">
    <location>
        <begin position="972"/>
        <end position="991"/>
    </location>
</feature>
<keyword evidence="11" id="KW-1185">Reference proteome</keyword>
<name>A0ABP9DC26_9BACT</name>
<feature type="transmembrane region" description="Helical" evidence="9">
    <location>
        <begin position="900"/>
        <end position="920"/>
    </location>
</feature>
<evidence type="ECO:0000256" key="1">
    <source>
        <dbReference type="ARBA" id="ARBA00004429"/>
    </source>
</evidence>